<organism evidence="3 4">
    <name type="scientific">Streptococcus acidominimus</name>
    <dbReference type="NCBI Taxonomy" id="1326"/>
    <lineage>
        <taxon>Bacteria</taxon>
        <taxon>Bacillati</taxon>
        <taxon>Bacillota</taxon>
        <taxon>Bacilli</taxon>
        <taxon>Lactobacillales</taxon>
        <taxon>Streptococcaceae</taxon>
        <taxon>Streptococcus</taxon>
    </lineage>
</organism>
<dbReference type="OrthoDB" id="2218681at2"/>
<dbReference type="Pfam" id="PF04740">
    <property type="entry name" value="LXG"/>
    <property type="match status" value="1"/>
</dbReference>
<dbReference type="InterPro" id="IPR006829">
    <property type="entry name" value="LXG_dom"/>
</dbReference>
<evidence type="ECO:0000313" key="4">
    <source>
        <dbReference type="Proteomes" id="UP000255213"/>
    </source>
</evidence>
<dbReference type="RefSeq" id="WP_083609339.1">
    <property type="nucleotide sequence ID" value="NZ_MSJL01000008.1"/>
</dbReference>
<sequence length="499" mass="53901">MGIEMYLGSSDQQAQSVGSVLGNRLNAYQSLQASLSQFIHDSASLSGHTYDSAKAYSQQILHPLIKGCILLDEAVNTACSKLPSQYRSQVDQVDLKEDELMEQIYRADLFISRYMELIALEYRQDQPSYSYISSLRSSEDRYRSLKQKLEEKLQKLRAFDGSSVYLFSNIQPLIAAVQAGMRQATSSWNAETKVFTLPPAKDMEWVKQVDERWESKKEKEETEAYNAAVKKAENGQVLADEDMQAVYTYARSHPDELLSQALLASIKNFVDKSKDLYDRSSTQLDVAATITEQLGLGVQRLGGLITILEGIKGPATTNVQGLSTTFIVVNKGGIGQALVQHGTKTAAVGKGLGYGLMGVGFGLGMYDDIVNQDKTWGQALVHNGLSTGIGWGAGVGATAAISAIFFVSNPIGWAAAGVAAASLAVGTVVSLGFETAYNNNFLGLQDGLDTVGDWLDDAGKDVGTAVSNSIEGVKNWIEDLTDDVGKAFSSGLSILTPFD</sequence>
<feature type="domain" description="LXG" evidence="2">
    <location>
        <begin position="1"/>
        <end position="226"/>
    </location>
</feature>
<reference evidence="3 4" key="1">
    <citation type="submission" date="2018-06" db="EMBL/GenBank/DDBJ databases">
        <authorList>
            <consortium name="Pathogen Informatics"/>
            <person name="Doyle S."/>
        </authorList>
    </citation>
    <scope>NUCLEOTIDE SEQUENCE [LARGE SCALE GENOMIC DNA]</scope>
    <source>
        <strain evidence="3 4">NCTC12957</strain>
    </source>
</reference>
<protein>
    <submittedName>
        <fullName evidence="3">Membrane protein</fullName>
    </submittedName>
</protein>
<evidence type="ECO:0000259" key="2">
    <source>
        <dbReference type="PROSITE" id="PS51756"/>
    </source>
</evidence>
<dbReference type="PROSITE" id="PS51756">
    <property type="entry name" value="LXG"/>
    <property type="match status" value="1"/>
</dbReference>
<evidence type="ECO:0000313" key="3">
    <source>
        <dbReference type="EMBL" id="SUN06984.1"/>
    </source>
</evidence>
<proteinExistence type="inferred from homology"/>
<dbReference type="InterPro" id="IPR051768">
    <property type="entry name" value="Bact_secretion_toxin"/>
</dbReference>
<evidence type="ECO:0000256" key="1">
    <source>
        <dbReference type="ARBA" id="ARBA00034117"/>
    </source>
</evidence>
<name>A0A380IE47_STRAI</name>
<accession>A0A380IE47</accession>
<dbReference type="Proteomes" id="UP000255213">
    <property type="component" value="Unassembled WGS sequence"/>
</dbReference>
<dbReference type="PANTHER" id="PTHR34976:SF1">
    <property type="entry name" value="TOXIN BC_0920"/>
    <property type="match status" value="1"/>
</dbReference>
<dbReference type="EMBL" id="UHEN01000001">
    <property type="protein sequence ID" value="SUN06984.1"/>
    <property type="molecule type" value="Genomic_DNA"/>
</dbReference>
<comment type="similarity">
    <text evidence="1">In the N-terminal section; belongs to the LXG family.</text>
</comment>
<dbReference type="AlphaFoldDB" id="A0A380IE47"/>
<gene>
    <name evidence="3" type="ORF">NCTC12957_00938</name>
</gene>
<dbReference type="PANTHER" id="PTHR34976">
    <property type="entry name" value="RIBONUCLEASE YQCG-RELATED"/>
    <property type="match status" value="1"/>
</dbReference>